<dbReference type="GO" id="GO:0046872">
    <property type="term" value="F:metal ion binding"/>
    <property type="evidence" value="ECO:0007669"/>
    <property type="project" value="UniProtKB-KW"/>
</dbReference>
<name>A0A7D7QEK4_9FLAO</name>
<dbReference type="KEGG" id="cbau:H1R16_07990"/>
<feature type="domain" description="Glutathionylspermidine synthase pre-ATP-grasp-like" evidence="6">
    <location>
        <begin position="12"/>
        <end position="374"/>
    </location>
</feature>
<dbReference type="SUPFAM" id="SSF52440">
    <property type="entry name" value="PreATP-grasp domain"/>
    <property type="match status" value="1"/>
</dbReference>
<evidence type="ECO:0000256" key="5">
    <source>
        <dbReference type="ARBA" id="ARBA00022842"/>
    </source>
</evidence>
<dbReference type="Gene3D" id="3.30.1490.330">
    <property type="match status" value="1"/>
</dbReference>
<dbReference type="GO" id="GO:0016874">
    <property type="term" value="F:ligase activity"/>
    <property type="evidence" value="ECO:0007669"/>
    <property type="project" value="UniProtKB-KW"/>
</dbReference>
<sequence>MNRIPTIPRQNWQQKLEDLGFGFHSLDDAYWDESAYYEFDRNEVDQLEKATQELWDMYLEAVEHVISKNLFFKFQIPEWFRKPITDSWENDAPSIYGRFDLGYDGHQIKLLEFNADTPTSLFEGSVIQWYWLKDKFPNNDQFNSIHEKLIEYWKHLKPYLSCDFVHFASLTNIEDVTTVEYMRDCASQAGLETQYIAVQDIGWAEEIKEFIDENREVMQVIFKLYPYEWILAEDFGKNLAGNLHKTQWIEPAWKMLASSKAMLPVLWELYPNHPYLLESYFEPRHLVSYAKKPLYSREGANISLFKNYRPIEENSGTYGKEGYIYQQLFDLPDFSGNFPVIGSWIVGQEAAGIGVRESVNLITNNQSRFVPHLIT</sequence>
<dbReference type="EMBL" id="CP059472">
    <property type="protein sequence ID" value="QMS97663.1"/>
    <property type="molecule type" value="Genomic_DNA"/>
</dbReference>
<evidence type="ECO:0000313" key="10">
    <source>
        <dbReference type="Proteomes" id="UP000539710"/>
    </source>
</evidence>
<evidence type="ECO:0000313" key="9">
    <source>
        <dbReference type="Proteomes" id="UP000515349"/>
    </source>
</evidence>
<evidence type="ECO:0000313" key="8">
    <source>
        <dbReference type="EMBL" id="QMS97663.1"/>
    </source>
</evidence>
<dbReference type="InterPro" id="IPR016185">
    <property type="entry name" value="PreATP-grasp_dom_sf"/>
</dbReference>
<keyword evidence="3" id="KW-0547">Nucleotide-binding</keyword>
<proteinExistence type="predicted"/>
<reference evidence="7" key="3">
    <citation type="submission" date="2020-07" db="EMBL/GenBank/DDBJ databases">
        <authorList>
            <person name="Yang C."/>
        </authorList>
    </citation>
    <scope>NUCLEOTIDE SEQUENCE</scope>
    <source>
        <strain evidence="7">Cx-624</strain>
    </source>
</reference>
<evidence type="ECO:0000259" key="6">
    <source>
        <dbReference type="Pfam" id="PF03738"/>
    </source>
</evidence>
<dbReference type="RefSeq" id="WP_181887102.1">
    <property type="nucleotide sequence ID" value="NZ_CP059472.1"/>
</dbReference>
<dbReference type="Pfam" id="PF03738">
    <property type="entry name" value="GSP_synth"/>
    <property type="match status" value="1"/>
</dbReference>
<evidence type="ECO:0000256" key="4">
    <source>
        <dbReference type="ARBA" id="ARBA00022840"/>
    </source>
</evidence>
<keyword evidence="10" id="KW-1185">Reference proteome</keyword>
<keyword evidence="4" id="KW-0067">ATP-binding</keyword>
<gene>
    <name evidence="8" type="ORF">H1R16_07990</name>
    <name evidence="7" type="ORF">H2507_07450</name>
</gene>
<dbReference type="GO" id="GO:0005524">
    <property type="term" value="F:ATP binding"/>
    <property type="evidence" value="ECO:0007669"/>
    <property type="project" value="UniProtKB-KW"/>
</dbReference>
<keyword evidence="5" id="KW-0460">Magnesium</keyword>
<protein>
    <submittedName>
        <fullName evidence="8">Glutathionylspermidine synthase family protein</fullName>
    </submittedName>
</protein>
<evidence type="ECO:0000256" key="1">
    <source>
        <dbReference type="ARBA" id="ARBA00022598"/>
    </source>
</evidence>
<reference evidence="8 9" key="1">
    <citation type="submission" date="2020-07" db="EMBL/GenBank/DDBJ databases">
        <title>Chryseobacterium sp.cx-624.</title>
        <authorList>
            <person name="Yang C."/>
        </authorList>
    </citation>
    <scope>NUCLEOTIDE SEQUENCE [LARGE SCALE GENOMIC DNA]</scope>
    <source>
        <strain evidence="8">Cx-624</strain>
        <strain evidence="9">cx-624</strain>
    </source>
</reference>
<accession>A0A7D7QEK4</accession>
<dbReference type="InterPro" id="IPR005494">
    <property type="entry name" value="GSPS_pre-ATP-grasp-like_dom"/>
</dbReference>
<keyword evidence="1" id="KW-0436">Ligase</keyword>
<organism evidence="8 9">
    <name type="scientific">Marnyiella aurantia</name>
    <dbReference type="NCBI Taxonomy" id="2758037"/>
    <lineage>
        <taxon>Bacteria</taxon>
        <taxon>Pseudomonadati</taxon>
        <taxon>Bacteroidota</taxon>
        <taxon>Flavobacteriia</taxon>
        <taxon>Flavobacteriales</taxon>
        <taxon>Weeksellaceae</taxon>
        <taxon>Marnyiella</taxon>
    </lineage>
</organism>
<dbReference type="SUPFAM" id="SSF56059">
    <property type="entry name" value="Glutathione synthetase ATP-binding domain-like"/>
    <property type="match status" value="1"/>
</dbReference>
<keyword evidence="2" id="KW-0479">Metal-binding</keyword>
<dbReference type="AlphaFoldDB" id="A0A7D7QEK4"/>
<evidence type="ECO:0000313" key="7">
    <source>
        <dbReference type="EMBL" id="MBA5247001.1"/>
    </source>
</evidence>
<evidence type="ECO:0000256" key="2">
    <source>
        <dbReference type="ARBA" id="ARBA00022723"/>
    </source>
</evidence>
<evidence type="ECO:0000256" key="3">
    <source>
        <dbReference type="ARBA" id="ARBA00022741"/>
    </source>
</evidence>
<dbReference type="Proteomes" id="UP000515349">
    <property type="component" value="Chromosome"/>
</dbReference>
<dbReference type="Proteomes" id="UP000539710">
    <property type="component" value="Unassembled WGS sequence"/>
</dbReference>
<dbReference type="EMBL" id="JACEUX010000002">
    <property type="protein sequence ID" value="MBA5247001.1"/>
    <property type="molecule type" value="Genomic_DNA"/>
</dbReference>
<reference evidence="10" key="2">
    <citation type="submission" date="2020-07" db="EMBL/GenBank/DDBJ databases">
        <title>Flavobacterium sp. xlx-214.</title>
        <authorList>
            <person name="Yang C."/>
        </authorList>
    </citation>
    <scope>NUCLEOTIDE SEQUENCE [LARGE SCALE GENOMIC DNA]</scope>
    <source>
        <strain evidence="10">CX-624</strain>
    </source>
</reference>